<evidence type="ECO:0000313" key="9">
    <source>
        <dbReference type="EMBL" id="MST57368.1"/>
    </source>
</evidence>
<evidence type="ECO:0000256" key="5">
    <source>
        <dbReference type="ARBA" id="ARBA00023239"/>
    </source>
</evidence>
<proteinExistence type="predicted"/>
<evidence type="ECO:0000256" key="1">
    <source>
        <dbReference type="ARBA" id="ARBA00022475"/>
    </source>
</evidence>
<accession>A0A6L5YHH5</accession>
<evidence type="ECO:0000256" key="3">
    <source>
        <dbReference type="ARBA" id="ARBA00022989"/>
    </source>
</evidence>
<sequence>MKTANLAGAVLGTILKVVFVVVVVYLIYTGASTCYDYGYRIFTEPAVSAGEGRKITVTLTSDMSATEIGTVMQEKGLVRDGRLFALQYLLSEYKKDWNPGTYELSTAMTAEEMMEVMAGQTESTEEESVETIDNGSALTGETQPLETVAQ</sequence>
<keyword evidence="6" id="KW-0961">Cell wall biogenesis/degradation</keyword>
<dbReference type="PANTHER" id="PTHR30518">
    <property type="entry name" value="ENDOLYTIC MUREIN TRANSGLYCOSYLASE"/>
    <property type="match status" value="1"/>
</dbReference>
<dbReference type="GO" id="GO:0016829">
    <property type="term" value="F:lyase activity"/>
    <property type="evidence" value="ECO:0007669"/>
    <property type="project" value="UniProtKB-KW"/>
</dbReference>
<keyword evidence="2 8" id="KW-0812">Transmembrane</keyword>
<gene>
    <name evidence="9" type="ORF">FYJ59_03780</name>
</gene>
<evidence type="ECO:0000256" key="2">
    <source>
        <dbReference type="ARBA" id="ARBA00022692"/>
    </source>
</evidence>
<keyword evidence="1" id="KW-1003">Cell membrane</keyword>
<dbReference type="Gene3D" id="3.30.1490.480">
    <property type="entry name" value="Endolytic murein transglycosylase"/>
    <property type="match status" value="1"/>
</dbReference>
<dbReference type="PANTHER" id="PTHR30518:SF2">
    <property type="entry name" value="ENDOLYTIC MUREIN TRANSGLYCOSYLASE"/>
    <property type="match status" value="1"/>
</dbReference>
<feature type="compositionally biased region" description="Polar residues" evidence="7">
    <location>
        <begin position="133"/>
        <end position="150"/>
    </location>
</feature>
<organism evidence="9 10">
    <name type="scientific">Waltera intestinalis</name>
    <dbReference type="NCBI Taxonomy" id="2606635"/>
    <lineage>
        <taxon>Bacteria</taxon>
        <taxon>Bacillati</taxon>
        <taxon>Bacillota</taxon>
        <taxon>Clostridia</taxon>
        <taxon>Lachnospirales</taxon>
        <taxon>Lachnospiraceae</taxon>
        <taxon>Waltera</taxon>
    </lineage>
</organism>
<dbReference type="GO" id="GO:0071555">
    <property type="term" value="P:cell wall organization"/>
    <property type="evidence" value="ECO:0007669"/>
    <property type="project" value="UniProtKB-KW"/>
</dbReference>
<dbReference type="RefSeq" id="WP_154495339.1">
    <property type="nucleotide sequence ID" value="NZ_VUMU01000003.1"/>
</dbReference>
<dbReference type="InterPro" id="IPR003770">
    <property type="entry name" value="MLTG-like"/>
</dbReference>
<reference evidence="9 10" key="1">
    <citation type="submission" date="2019-08" db="EMBL/GenBank/DDBJ databases">
        <title>In-depth cultivation of the pig gut microbiome towards novel bacterial diversity and tailored functional studies.</title>
        <authorList>
            <person name="Wylensek D."/>
            <person name="Hitch T.C.A."/>
            <person name="Clavel T."/>
        </authorList>
    </citation>
    <scope>NUCLEOTIDE SEQUENCE [LARGE SCALE GENOMIC DNA]</scope>
    <source>
        <strain evidence="9 10">WCA3-601-WT-6H</strain>
    </source>
</reference>
<keyword evidence="5" id="KW-0456">Lyase</keyword>
<feature type="region of interest" description="Disordered" evidence="7">
    <location>
        <begin position="118"/>
        <end position="150"/>
    </location>
</feature>
<protein>
    <submittedName>
        <fullName evidence="9">Endolytic transglycosylase MltG</fullName>
    </submittedName>
</protein>
<evidence type="ECO:0000313" key="10">
    <source>
        <dbReference type="Proteomes" id="UP000476055"/>
    </source>
</evidence>
<feature type="transmembrane region" description="Helical" evidence="8">
    <location>
        <begin position="6"/>
        <end position="28"/>
    </location>
</feature>
<dbReference type="AlphaFoldDB" id="A0A6L5YHH5"/>
<evidence type="ECO:0000256" key="7">
    <source>
        <dbReference type="SAM" id="MobiDB-lite"/>
    </source>
</evidence>
<keyword evidence="4 8" id="KW-0472">Membrane</keyword>
<dbReference type="EMBL" id="VUMU01000003">
    <property type="protein sequence ID" value="MST57368.1"/>
    <property type="molecule type" value="Genomic_DNA"/>
</dbReference>
<name>A0A6L5YHH5_9FIRM</name>
<evidence type="ECO:0000256" key="6">
    <source>
        <dbReference type="ARBA" id="ARBA00023316"/>
    </source>
</evidence>
<dbReference type="Proteomes" id="UP000476055">
    <property type="component" value="Unassembled WGS sequence"/>
</dbReference>
<keyword evidence="10" id="KW-1185">Reference proteome</keyword>
<evidence type="ECO:0000256" key="4">
    <source>
        <dbReference type="ARBA" id="ARBA00023136"/>
    </source>
</evidence>
<keyword evidence="3 8" id="KW-1133">Transmembrane helix</keyword>
<comment type="caution">
    <text evidence="9">The sequence shown here is derived from an EMBL/GenBank/DDBJ whole genome shotgun (WGS) entry which is preliminary data.</text>
</comment>
<evidence type="ECO:0000256" key="8">
    <source>
        <dbReference type="SAM" id="Phobius"/>
    </source>
</evidence>